<dbReference type="SMART" id="SM00382">
    <property type="entry name" value="AAA"/>
    <property type="match status" value="1"/>
</dbReference>
<dbReference type="PANTHER" id="PTHR47691:SF3">
    <property type="entry name" value="HTH-TYPE TRANSCRIPTIONAL REGULATOR RV0890C-RELATED"/>
    <property type="match status" value="1"/>
</dbReference>
<evidence type="ECO:0000259" key="1">
    <source>
        <dbReference type="SMART" id="SM00382"/>
    </source>
</evidence>
<dbReference type="Gene3D" id="3.40.50.300">
    <property type="entry name" value="P-loop containing nucleotide triphosphate hydrolases"/>
    <property type="match status" value="1"/>
</dbReference>
<evidence type="ECO:0000313" key="3">
    <source>
        <dbReference type="Proteomes" id="UP000028492"/>
    </source>
</evidence>
<dbReference type="InterPro" id="IPR049945">
    <property type="entry name" value="AAA_22"/>
</dbReference>
<dbReference type="InterPro" id="IPR011990">
    <property type="entry name" value="TPR-like_helical_dom_sf"/>
</dbReference>
<evidence type="ECO:0000313" key="2">
    <source>
        <dbReference type="EMBL" id="AIG73113.1"/>
    </source>
</evidence>
<dbReference type="RefSeq" id="WP_038507376.1">
    <property type="nucleotide sequence ID" value="NZ_CP008953.1"/>
</dbReference>
<dbReference type="SUPFAM" id="SSF52540">
    <property type="entry name" value="P-loop containing nucleoside triphosphate hydrolases"/>
    <property type="match status" value="1"/>
</dbReference>
<dbReference type="AlphaFoldDB" id="A0A075UJS4"/>
<dbReference type="KEGG" id="aja:AJAP_00880"/>
<dbReference type="Proteomes" id="UP000028492">
    <property type="component" value="Chromosome"/>
</dbReference>
<dbReference type="SUPFAM" id="SSF48452">
    <property type="entry name" value="TPR-like"/>
    <property type="match status" value="1"/>
</dbReference>
<dbReference type="STRING" id="208439.AJAP_00880"/>
<reference evidence="2 3" key="1">
    <citation type="journal article" date="2014" name="J. Biotechnol.">
        <title>Complete genome sequence of the actinobacterium Amycolatopsis japonica MG417-CF17(T) (=DSM 44213T) producing (S,S)-N,N'-ethylenediaminedisuccinic acid.</title>
        <authorList>
            <person name="Stegmann E."/>
            <person name="Albersmeier A."/>
            <person name="Spohn M."/>
            <person name="Gert H."/>
            <person name="Weber T."/>
            <person name="Wohlleben W."/>
            <person name="Kalinowski J."/>
            <person name="Ruckert C."/>
        </authorList>
    </citation>
    <scope>NUCLEOTIDE SEQUENCE [LARGE SCALE GENOMIC DNA]</scope>
    <source>
        <strain evidence="3">MG417-CF17 (DSM 44213)</strain>
    </source>
</reference>
<dbReference type="InterPro" id="IPR027417">
    <property type="entry name" value="P-loop_NTPase"/>
</dbReference>
<dbReference type="GO" id="GO:0043531">
    <property type="term" value="F:ADP binding"/>
    <property type="evidence" value="ECO:0007669"/>
    <property type="project" value="InterPro"/>
</dbReference>
<dbReference type="Pfam" id="PF14559">
    <property type="entry name" value="TPR_19"/>
    <property type="match status" value="1"/>
</dbReference>
<protein>
    <recommendedName>
        <fullName evidence="1">AAA+ ATPase domain-containing protein</fullName>
    </recommendedName>
</protein>
<dbReference type="PRINTS" id="PR00364">
    <property type="entry name" value="DISEASERSIST"/>
</dbReference>
<dbReference type="Pfam" id="PF13401">
    <property type="entry name" value="AAA_22"/>
    <property type="match status" value="1"/>
</dbReference>
<name>A0A075UJS4_9PSEU</name>
<dbReference type="Gene3D" id="1.25.40.10">
    <property type="entry name" value="Tetratricopeptide repeat domain"/>
    <property type="match status" value="1"/>
</dbReference>
<accession>A0A075UJS4</accession>
<dbReference type="eggNOG" id="COG3903">
    <property type="taxonomic scope" value="Bacteria"/>
</dbReference>
<feature type="domain" description="AAA+ ATPase" evidence="1">
    <location>
        <begin position="101"/>
        <end position="237"/>
    </location>
</feature>
<organism evidence="2 3">
    <name type="scientific">Amycolatopsis japonica</name>
    <dbReference type="NCBI Taxonomy" id="208439"/>
    <lineage>
        <taxon>Bacteria</taxon>
        <taxon>Bacillati</taxon>
        <taxon>Actinomycetota</taxon>
        <taxon>Actinomycetes</taxon>
        <taxon>Pseudonocardiales</taxon>
        <taxon>Pseudonocardiaceae</taxon>
        <taxon>Amycolatopsis</taxon>
        <taxon>Amycolatopsis japonica group</taxon>
    </lineage>
</organism>
<keyword evidence="3" id="KW-1185">Reference proteome</keyword>
<sequence>MVDLLQVVVDEAAKAAATSAVGAVSTAGRNVVSLLKERLGTGDSGKDALSSRALAAARADKEWADRLIEAVSELHSENASTATAGIENFRNHLAILADPPRTGLKLIVGPGGSGKTELARQIADRVQADFPSGRVEVSLARYRDGDEFDAAAVKRYVLEEFGIPRGEIPVDDEQLDRQFLSVLVTRSFVLILDDVELAAELALFTRFRTSLVLATASRYGRELKACDPQAIELRGLDQEGARQLLTDFCGKVRPSGEPVESDLLIGLCDRMPLALREVGVTLAGRAGETRPVAALLDEYRATGVVDAEGVIQDSLRRTFARLSDAAVEACALLAEHPGGFFTRATAAAMTGDPKVLDELIAAQLTHQFGDWYSLTILVGQYARGLTADRNAGFDRLLAHVRDTAVAADFRENPQRLRTYVVPSKRTWDLPVDHIDWLEWHRTLIGELVKLAWLRHRHKEALQLAGAFEALVNKRGYWREFVEISDWAVKAVEADKDAKPGQLPRALMMRGKARFLARWFPAAREDLDRAAEILAGPAVGIAERRWHTLRASLAEFRGRFHEEHADLLVHRRAGKAEIDRELGEAARQLRLACAISTELEDGPALAIHPRMLANVLIKLGEPNEAIAVLGTMSAEGRNRARVEMVYANAYLALGELSEARARFASAWNQLTSQRATQYAWELRELQARLMTAERDPGAIDVWGRLAYDATQIGHPRADRYFTALESSPPDRRR</sequence>
<gene>
    <name evidence="2" type="ORF">AJAP_00880</name>
</gene>
<proteinExistence type="predicted"/>
<dbReference type="PANTHER" id="PTHR47691">
    <property type="entry name" value="REGULATOR-RELATED"/>
    <property type="match status" value="1"/>
</dbReference>
<dbReference type="HOGENOM" id="CLU_004665_2_1_11"/>
<dbReference type="EMBL" id="CP008953">
    <property type="protein sequence ID" value="AIG73113.1"/>
    <property type="molecule type" value="Genomic_DNA"/>
</dbReference>
<dbReference type="InterPro" id="IPR003593">
    <property type="entry name" value="AAA+_ATPase"/>
</dbReference>